<feature type="transmembrane region" description="Helical" evidence="6">
    <location>
        <begin position="194"/>
        <end position="213"/>
    </location>
</feature>
<evidence type="ECO:0000256" key="6">
    <source>
        <dbReference type="SAM" id="Phobius"/>
    </source>
</evidence>
<evidence type="ECO:0000256" key="2">
    <source>
        <dbReference type="ARBA" id="ARBA00022692"/>
    </source>
</evidence>
<keyword evidence="2 6" id="KW-0812">Transmembrane</keyword>
<sequence length="296" mass="30476">MSPRLRRRSTEPAEENAAGTGSTATATESAPTEPAPEPTPEPTAEPAPAPAPVATGRERRRTLAHTTPVLLLRASHPRQAALTGAGMAVAAAIAGRPGREVGLVLVTVLVGQAVLGWHNDLVDRRRDAQHLPSGKPIADGYLDPGTTWFALGCGVLLLVPLAVSNGVTAGCLYLASVGIGLLGNLILRKSWLSWVTWAASYALLPAFLSYGGWGGQATGNPPATAMVALAAALGVGVHFLCALPGLVVDHENGFRHLPLRVALKIGATRLLVVSLAWTGLALVGLLLVGNTVGLSQ</sequence>
<evidence type="ECO:0000256" key="4">
    <source>
        <dbReference type="ARBA" id="ARBA00023136"/>
    </source>
</evidence>
<accession>A0ABW1LME2</accession>
<evidence type="ECO:0000256" key="3">
    <source>
        <dbReference type="ARBA" id="ARBA00022989"/>
    </source>
</evidence>
<evidence type="ECO:0000256" key="5">
    <source>
        <dbReference type="SAM" id="MobiDB-lite"/>
    </source>
</evidence>
<gene>
    <name evidence="7" type="ORF">ACFPYL_15080</name>
</gene>
<dbReference type="InterPro" id="IPR044878">
    <property type="entry name" value="UbiA_sf"/>
</dbReference>
<reference evidence="8" key="1">
    <citation type="journal article" date="2019" name="Int. J. Syst. Evol. Microbiol.">
        <title>The Global Catalogue of Microorganisms (GCM) 10K type strain sequencing project: providing services to taxonomists for standard genome sequencing and annotation.</title>
        <authorList>
            <consortium name="The Broad Institute Genomics Platform"/>
            <consortium name="The Broad Institute Genome Sequencing Center for Infectious Disease"/>
            <person name="Wu L."/>
            <person name="Ma J."/>
        </authorList>
    </citation>
    <scope>NUCLEOTIDE SEQUENCE [LARGE SCALE GENOMIC DNA]</scope>
    <source>
        <strain evidence="8">CCUG 54522</strain>
    </source>
</reference>
<feature type="region of interest" description="Disordered" evidence="5">
    <location>
        <begin position="1"/>
        <end position="57"/>
    </location>
</feature>
<name>A0ABW1LME2_9ACTN</name>
<feature type="transmembrane region" description="Helical" evidence="6">
    <location>
        <begin position="225"/>
        <end position="248"/>
    </location>
</feature>
<proteinExistence type="predicted"/>
<dbReference type="InterPro" id="IPR000537">
    <property type="entry name" value="UbiA_prenyltransferase"/>
</dbReference>
<dbReference type="Gene3D" id="1.10.357.140">
    <property type="entry name" value="UbiA prenyltransferase"/>
    <property type="match status" value="1"/>
</dbReference>
<keyword evidence="4 6" id="KW-0472">Membrane</keyword>
<feature type="transmembrane region" description="Helical" evidence="6">
    <location>
        <begin position="101"/>
        <end position="119"/>
    </location>
</feature>
<dbReference type="Pfam" id="PF01040">
    <property type="entry name" value="UbiA"/>
    <property type="match status" value="1"/>
</dbReference>
<protein>
    <submittedName>
        <fullName evidence="7">UbiA family prenyltransferase</fullName>
    </submittedName>
</protein>
<comment type="caution">
    <text evidence="7">The sequence shown here is derived from an EMBL/GenBank/DDBJ whole genome shotgun (WGS) entry which is preliminary data.</text>
</comment>
<dbReference type="RefSeq" id="WP_379155810.1">
    <property type="nucleotide sequence ID" value="NZ_JBHSRJ010000005.1"/>
</dbReference>
<comment type="subcellular location">
    <subcellularLocation>
        <location evidence="1">Membrane</location>
        <topology evidence="1">Multi-pass membrane protein</topology>
    </subcellularLocation>
</comment>
<feature type="transmembrane region" description="Helical" evidence="6">
    <location>
        <begin position="167"/>
        <end position="187"/>
    </location>
</feature>
<feature type="transmembrane region" description="Helical" evidence="6">
    <location>
        <begin position="269"/>
        <end position="288"/>
    </location>
</feature>
<dbReference type="Proteomes" id="UP001596135">
    <property type="component" value="Unassembled WGS sequence"/>
</dbReference>
<evidence type="ECO:0000313" key="8">
    <source>
        <dbReference type="Proteomes" id="UP001596135"/>
    </source>
</evidence>
<evidence type="ECO:0000313" key="7">
    <source>
        <dbReference type="EMBL" id="MFC6044412.1"/>
    </source>
</evidence>
<keyword evidence="8" id="KW-1185">Reference proteome</keyword>
<organism evidence="7 8">
    <name type="scientific">Nocardioides hankookensis</name>
    <dbReference type="NCBI Taxonomy" id="443157"/>
    <lineage>
        <taxon>Bacteria</taxon>
        <taxon>Bacillati</taxon>
        <taxon>Actinomycetota</taxon>
        <taxon>Actinomycetes</taxon>
        <taxon>Propionibacteriales</taxon>
        <taxon>Nocardioidaceae</taxon>
        <taxon>Nocardioides</taxon>
    </lineage>
</organism>
<feature type="compositionally biased region" description="Pro residues" evidence="5">
    <location>
        <begin position="33"/>
        <end position="51"/>
    </location>
</feature>
<dbReference type="EMBL" id="JBHSRJ010000005">
    <property type="protein sequence ID" value="MFC6044412.1"/>
    <property type="molecule type" value="Genomic_DNA"/>
</dbReference>
<keyword evidence="3 6" id="KW-1133">Transmembrane helix</keyword>
<evidence type="ECO:0000256" key="1">
    <source>
        <dbReference type="ARBA" id="ARBA00004141"/>
    </source>
</evidence>
<feature type="compositionally biased region" description="Low complexity" evidence="5">
    <location>
        <begin position="15"/>
        <end position="32"/>
    </location>
</feature>